<reference evidence="2 3" key="1">
    <citation type="submission" date="2023-11" db="EMBL/GenBank/DDBJ databases">
        <title>MicrobeMod: A computational toolkit for identifying prokaryotic methylation and restriction-modification with nanopore sequencing.</title>
        <authorList>
            <person name="Crits-Christoph A."/>
            <person name="Kang S.C."/>
            <person name="Lee H."/>
            <person name="Ostrov N."/>
        </authorList>
    </citation>
    <scope>NUCLEOTIDE SEQUENCE [LARGE SCALE GENOMIC DNA]</scope>
    <source>
        <strain evidence="2 3">ATCC BAA-805</strain>
    </source>
</reference>
<dbReference type="PROSITE" id="PS51257">
    <property type="entry name" value="PROKAR_LIPOPROTEIN"/>
    <property type="match status" value="1"/>
</dbReference>
<gene>
    <name evidence="2" type="ORF">SR894_16965</name>
</gene>
<accession>A0ABZ0YKC6</accession>
<dbReference type="RefSeq" id="WP_223288937.1">
    <property type="nucleotide sequence ID" value="NZ_CP140255.1"/>
</dbReference>
<evidence type="ECO:0000313" key="3">
    <source>
        <dbReference type="Proteomes" id="UP001324794"/>
    </source>
</evidence>
<name>A0ABZ0YKC6_9GAMM</name>
<feature type="domain" description="DUF7424" evidence="1">
    <location>
        <begin position="21"/>
        <end position="214"/>
    </location>
</feature>
<organism evidence="2 3">
    <name type="scientific">Vreelandella neptunia</name>
    <dbReference type="NCBI Taxonomy" id="115551"/>
    <lineage>
        <taxon>Bacteria</taxon>
        <taxon>Pseudomonadati</taxon>
        <taxon>Pseudomonadota</taxon>
        <taxon>Gammaproteobacteria</taxon>
        <taxon>Oceanospirillales</taxon>
        <taxon>Halomonadaceae</taxon>
        <taxon>Vreelandella</taxon>
    </lineage>
</organism>
<dbReference type="Pfam" id="PF24199">
    <property type="entry name" value="DUF7424"/>
    <property type="match status" value="1"/>
</dbReference>
<evidence type="ECO:0000259" key="1">
    <source>
        <dbReference type="Pfam" id="PF24199"/>
    </source>
</evidence>
<dbReference type="Proteomes" id="UP001324794">
    <property type="component" value="Chromosome"/>
</dbReference>
<keyword evidence="3" id="KW-1185">Reference proteome</keyword>
<dbReference type="EMBL" id="CP140255">
    <property type="protein sequence ID" value="WQH11831.1"/>
    <property type="molecule type" value="Genomic_DNA"/>
</dbReference>
<protein>
    <recommendedName>
        <fullName evidence="1">DUF7424 domain-containing protein</fullName>
    </recommendedName>
</protein>
<proteinExistence type="predicted"/>
<evidence type="ECO:0000313" key="2">
    <source>
        <dbReference type="EMBL" id="WQH11831.1"/>
    </source>
</evidence>
<dbReference type="InterPro" id="IPR055847">
    <property type="entry name" value="DUF7424"/>
</dbReference>
<sequence length="225" mass="24872">MRVFQLAAIALTGLALSGCKTELNADIPLSSLLDSEVTSVPGTLRLEVLNCNDYEDSRQPSDSLVKAQELLPTIFPDAEFTECYSQNMTSWAEFSLELPIDRDNDSEKFASDDSFNVTTTENLPLGVAAPPALIERMEQARKSEMMMPDFEYNIAFNVINDTDAAFPVTVLSAWADDTPLTFQGLDIPAGEQFTLRLSDVAIDRAIYNGEVSVLIDFEKLLEQRG</sequence>